<reference evidence="1" key="1">
    <citation type="journal article" date="2015" name="Nature">
        <title>Complex archaea that bridge the gap between prokaryotes and eukaryotes.</title>
        <authorList>
            <person name="Spang A."/>
            <person name="Saw J.H."/>
            <person name="Jorgensen S.L."/>
            <person name="Zaremba-Niedzwiedzka K."/>
            <person name="Martijn J."/>
            <person name="Lind A.E."/>
            <person name="van Eijk R."/>
            <person name="Schleper C."/>
            <person name="Guy L."/>
            <person name="Ettema T.J."/>
        </authorList>
    </citation>
    <scope>NUCLEOTIDE SEQUENCE</scope>
</reference>
<comment type="caution">
    <text evidence="1">The sequence shown here is derived from an EMBL/GenBank/DDBJ whole genome shotgun (WGS) entry which is preliminary data.</text>
</comment>
<proteinExistence type="predicted"/>
<dbReference type="AlphaFoldDB" id="A0A0F9QH42"/>
<sequence>MKLTLDEQVTTHIVHSPLGLVFQEIFDLLSIFESLLSRSSKDVFPFYLKYVELYRQFSKMLSTVSSRLESLKILISYTNIDIQLLIDCLEGLDQITRKIVENSELSNLVGELEQIFVVFQRIRYILGQEKKDGREIKDIIKHFLNKLKCDNSLVEVYEIVKKRFRMYENELYIAYNNKFVPRTNNDLEDFNNCLKRPIRKGQGKRESWFYVEHQGVSATYYHNILNAPHVVGGANISCSSEKTPFERIGVLEKISVTTIMNLINREYLYKSLIKNDRLYTVHRWTRKIFKQGLQKCLTSLDSKWTTLIGILLIKKKIIKGGKTSSS</sequence>
<name>A0A0F9QH42_9ZZZZ</name>
<organism evidence="1">
    <name type="scientific">marine sediment metagenome</name>
    <dbReference type="NCBI Taxonomy" id="412755"/>
    <lineage>
        <taxon>unclassified sequences</taxon>
        <taxon>metagenomes</taxon>
        <taxon>ecological metagenomes</taxon>
    </lineage>
</organism>
<protein>
    <submittedName>
        <fullName evidence="1">Uncharacterized protein</fullName>
    </submittedName>
</protein>
<dbReference type="EMBL" id="LAZR01004894">
    <property type="protein sequence ID" value="KKN04638.1"/>
    <property type="molecule type" value="Genomic_DNA"/>
</dbReference>
<accession>A0A0F9QH42</accession>
<evidence type="ECO:0000313" key="1">
    <source>
        <dbReference type="EMBL" id="KKN04638.1"/>
    </source>
</evidence>
<gene>
    <name evidence="1" type="ORF">LCGC14_1095380</name>
</gene>